<dbReference type="EMBL" id="JANBVB010003037">
    <property type="protein sequence ID" value="KAJ2880845.1"/>
    <property type="molecule type" value="Genomic_DNA"/>
</dbReference>
<keyword evidence="2" id="KW-1185">Reference proteome</keyword>
<sequence length="154" mass="17243">MPEFVAEWEQCAFIFEWRTPLACVRSDKSVGNESNGEDDSGPSHGSVAFVVVFVVGSVYMLGGFLYNRVFNLSSGLRGIEQLPNYKFWRGAFLGFKRAILLVADGVDRLADVVRGRRGAIHIDAAEHNIRNEIFASNDDDDYDYDDDALPFALR</sequence>
<organism evidence="1 2">
    <name type="scientific">Coemansia aciculifera</name>
    <dbReference type="NCBI Taxonomy" id="417176"/>
    <lineage>
        <taxon>Eukaryota</taxon>
        <taxon>Fungi</taxon>
        <taxon>Fungi incertae sedis</taxon>
        <taxon>Zoopagomycota</taxon>
        <taxon>Kickxellomycotina</taxon>
        <taxon>Kickxellomycetes</taxon>
        <taxon>Kickxellales</taxon>
        <taxon>Kickxellaceae</taxon>
        <taxon>Coemansia</taxon>
    </lineage>
</organism>
<comment type="caution">
    <text evidence="1">The sequence shown here is derived from an EMBL/GenBank/DDBJ whole genome shotgun (WGS) entry which is preliminary data.</text>
</comment>
<evidence type="ECO:0000313" key="2">
    <source>
        <dbReference type="Proteomes" id="UP001139981"/>
    </source>
</evidence>
<gene>
    <name evidence="1" type="primary">MRL1</name>
    <name evidence="1" type="ORF">IWW38_005883</name>
</gene>
<dbReference type="Proteomes" id="UP001139981">
    <property type="component" value="Unassembled WGS sequence"/>
</dbReference>
<accession>A0ACC1LUU7</accession>
<reference evidence="1" key="1">
    <citation type="submission" date="2022-07" db="EMBL/GenBank/DDBJ databases">
        <title>Phylogenomic reconstructions and comparative analyses of Kickxellomycotina fungi.</title>
        <authorList>
            <person name="Reynolds N.K."/>
            <person name="Stajich J.E."/>
            <person name="Barry K."/>
            <person name="Grigoriev I.V."/>
            <person name="Crous P."/>
            <person name="Smith M.E."/>
        </authorList>
    </citation>
    <scope>NUCLEOTIDE SEQUENCE</scope>
    <source>
        <strain evidence="1">CBS 190363</strain>
    </source>
</reference>
<keyword evidence="1" id="KW-0675">Receptor</keyword>
<name>A0ACC1LUU7_9FUNG</name>
<protein>
    <submittedName>
        <fullName evidence="1">Cation-independent mannose-6-phosphate receptor CI-MPR</fullName>
    </submittedName>
</protein>
<proteinExistence type="predicted"/>
<evidence type="ECO:0000313" key="1">
    <source>
        <dbReference type="EMBL" id="KAJ2880845.1"/>
    </source>
</evidence>